<proteinExistence type="predicted"/>
<sequence length="67" mass="7540">MSISYKKLWKLLIDKDMKKKDLQIAAGISSSSITKMSKNENISTETLTKVCKALDCDISDIVEMIKD</sequence>
<dbReference type="SUPFAM" id="SSF47413">
    <property type="entry name" value="lambda repressor-like DNA-binding domains"/>
    <property type="match status" value="1"/>
</dbReference>
<evidence type="ECO:0000259" key="1">
    <source>
        <dbReference type="PROSITE" id="PS50943"/>
    </source>
</evidence>
<reference evidence="2 3" key="1">
    <citation type="submission" date="2016-04" db="EMBL/GenBank/DDBJ databases">
        <title>Genome sequence of Clostridium magnum DSM 2767.</title>
        <authorList>
            <person name="Poehlein A."/>
            <person name="Uhlig R."/>
            <person name="Fischer R."/>
            <person name="Bahl H."/>
            <person name="Daniel R."/>
        </authorList>
    </citation>
    <scope>NUCLEOTIDE SEQUENCE [LARGE SCALE GENOMIC DNA]</scope>
    <source>
        <strain evidence="2 3">DSM 2767</strain>
    </source>
</reference>
<dbReference type="Gene3D" id="1.10.260.40">
    <property type="entry name" value="lambda repressor-like DNA-binding domains"/>
    <property type="match status" value="1"/>
</dbReference>
<keyword evidence="3" id="KW-1185">Reference proteome</keyword>
<name>A0A162TMB3_9CLOT</name>
<dbReference type="AlphaFoldDB" id="A0A162TMB3"/>
<feature type="domain" description="HTH cro/C1-type" evidence="1">
    <location>
        <begin position="8"/>
        <end position="61"/>
    </location>
</feature>
<evidence type="ECO:0000313" key="2">
    <source>
        <dbReference type="EMBL" id="KZL92825.1"/>
    </source>
</evidence>
<dbReference type="GO" id="GO:0003677">
    <property type="term" value="F:DNA binding"/>
    <property type="evidence" value="ECO:0007669"/>
    <property type="project" value="InterPro"/>
</dbReference>
<accession>A0A162TMB3</accession>
<comment type="caution">
    <text evidence="2">The sequence shown here is derived from an EMBL/GenBank/DDBJ whole genome shotgun (WGS) entry which is preliminary data.</text>
</comment>
<evidence type="ECO:0000313" key="3">
    <source>
        <dbReference type="Proteomes" id="UP000076603"/>
    </source>
</evidence>
<organism evidence="2 3">
    <name type="scientific">Clostridium magnum DSM 2767</name>
    <dbReference type="NCBI Taxonomy" id="1121326"/>
    <lineage>
        <taxon>Bacteria</taxon>
        <taxon>Bacillati</taxon>
        <taxon>Bacillota</taxon>
        <taxon>Clostridia</taxon>
        <taxon>Eubacteriales</taxon>
        <taxon>Clostridiaceae</taxon>
        <taxon>Clostridium</taxon>
    </lineage>
</organism>
<protein>
    <submittedName>
        <fullName evidence="2">Helix-turn-helix domain protein</fullName>
    </submittedName>
</protein>
<dbReference type="PROSITE" id="PS50943">
    <property type="entry name" value="HTH_CROC1"/>
    <property type="match status" value="1"/>
</dbReference>
<dbReference type="STRING" id="1121326.CLMAG_26390"/>
<gene>
    <name evidence="2" type="ORF">CLMAG_26390</name>
</gene>
<dbReference type="EMBL" id="LWAE01000002">
    <property type="protein sequence ID" value="KZL92825.1"/>
    <property type="molecule type" value="Genomic_DNA"/>
</dbReference>
<dbReference type="Pfam" id="PF13443">
    <property type="entry name" value="HTH_26"/>
    <property type="match status" value="1"/>
</dbReference>
<dbReference type="PATRIC" id="fig|1121326.3.peg.2649"/>
<dbReference type="InterPro" id="IPR010982">
    <property type="entry name" value="Lambda_DNA-bd_dom_sf"/>
</dbReference>
<dbReference type="InterPro" id="IPR001387">
    <property type="entry name" value="Cro/C1-type_HTH"/>
</dbReference>
<dbReference type="Proteomes" id="UP000076603">
    <property type="component" value="Unassembled WGS sequence"/>
</dbReference>
<dbReference type="OrthoDB" id="9804186at2"/>
<dbReference type="RefSeq" id="WP_066622569.1">
    <property type="nucleotide sequence ID" value="NZ_FQXL01000025.1"/>
</dbReference>